<accession>A0A371AYE3</accession>
<keyword evidence="3" id="KW-1185">Reference proteome</keyword>
<keyword evidence="1" id="KW-0472">Membrane</keyword>
<keyword evidence="1" id="KW-0812">Transmembrane</keyword>
<protein>
    <submittedName>
        <fullName evidence="2">Uncharacterized protein</fullName>
    </submittedName>
</protein>
<sequence length="71" mass="8229">MNTVKSLLPHMLIILSGIFIVFLILNSYNPTMNFVTNSISIKLFWVFCILSIMNAILNIISNRNSWRNKKL</sequence>
<name>A0A371AYE3_9FIRM</name>
<dbReference type="Proteomes" id="UP000255036">
    <property type="component" value="Unassembled WGS sequence"/>
</dbReference>
<keyword evidence="1" id="KW-1133">Transmembrane helix</keyword>
<dbReference type="EMBL" id="QRCT01000012">
    <property type="protein sequence ID" value="RDU24500.1"/>
    <property type="molecule type" value="Genomic_DNA"/>
</dbReference>
<organism evidence="2 3">
    <name type="scientific">Anaerosacchariphilus polymeriproducens</name>
    <dbReference type="NCBI Taxonomy" id="1812858"/>
    <lineage>
        <taxon>Bacteria</taxon>
        <taxon>Bacillati</taxon>
        <taxon>Bacillota</taxon>
        <taxon>Clostridia</taxon>
        <taxon>Lachnospirales</taxon>
        <taxon>Lachnospiraceae</taxon>
        <taxon>Anaerosacchariphilus</taxon>
    </lineage>
</organism>
<evidence type="ECO:0000256" key="1">
    <source>
        <dbReference type="SAM" id="Phobius"/>
    </source>
</evidence>
<feature type="transmembrane region" description="Helical" evidence="1">
    <location>
        <begin position="39"/>
        <end position="60"/>
    </location>
</feature>
<evidence type="ECO:0000313" key="3">
    <source>
        <dbReference type="Proteomes" id="UP000255036"/>
    </source>
</evidence>
<dbReference type="OrthoDB" id="2066208at2"/>
<comment type="caution">
    <text evidence="2">The sequence shown here is derived from an EMBL/GenBank/DDBJ whole genome shotgun (WGS) entry which is preliminary data.</text>
</comment>
<proteinExistence type="predicted"/>
<dbReference type="AlphaFoldDB" id="A0A371AYE3"/>
<dbReference type="RefSeq" id="WP_115480733.1">
    <property type="nucleotide sequence ID" value="NZ_QRCT01000012.1"/>
</dbReference>
<gene>
    <name evidence="2" type="ORF">DWV06_03255</name>
</gene>
<evidence type="ECO:0000313" key="2">
    <source>
        <dbReference type="EMBL" id="RDU24500.1"/>
    </source>
</evidence>
<feature type="transmembrane region" description="Helical" evidence="1">
    <location>
        <begin position="7"/>
        <end position="27"/>
    </location>
</feature>
<reference evidence="2 3" key="1">
    <citation type="submission" date="2018-07" db="EMBL/GenBank/DDBJ databases">
        <title>Anaerosacharophilus polymeroproducens gen. nov. sp. nov., an anaerobic bacterium isolated from salt field.</title>
        <authorList>
            <person name="Kim W."/>
            <person name="Yang S.-H."/>
            <person name="Oh J."/>
            <person name="Lee J.-H."/>
            <person name="Kwon K.K."/>
        </authorList>
    </citation>
    <scope>NUCLEOTIDE SEQUENCE [LARGE SCALE GENOMIC DNA]</scope>
    <source>
        <strain evidence="2 3">MCWD5</strain>
    </source>
</reference>